<evidence type="ECO:0000313" key="3">
    <source>
        <dbReference type="Proteomes" id="UP000466307"/>
    </source>
</evidence>
<dbReference type="Pfam" id="PF01266">
    <property type="entry name" value="DAO"/>
    <property type="match status" value="1"/>
</dbReference>
<dbReference type="PANTHER" id="PTHR13847">
    <property type="entry name" value="SARCOSINE DEHYDROGENASE-RELATED"/>
    <property type="match status" value="1"/>
</dbReference>
<keyword evidence="3" id="KW-1185">Reference proteome</keyword>
<accession>A0A7K3LSC7</accession>
<dbReference type="PANTHER" id="PTHR13847:SF281">
    <property type="entry name" value="FAD DEPENDENT OXIDOREDUCTASE DOMAIN-CONTAINING PROTEIN"/>
    <property type="match status" value="1"/>
</dbReference>
<comment type="caution">
    <text evidence="2">The sequence shown here is derived from an EMBL/GenBank/DDBJ whole genome shotgun (WGS) entry which is preliminary data.</text>
</comment>
<name>A0A7K3LSC7_9ACTN</name>
<dbReference type="RefSeq" id="WP_059038541.1">
    <property type="nucleotide sequence ID" value="NZ_JAADZU010000058.1"/>
</dbReference>
<sequence>MNDLDAQQTYYALGLATPERPPLSGTHTFDAVVVGAGYAGISAATAFVEAGMSVIVLEKATVASGASGRNGGILLLSEGTHLGDAEESSIVDESLGAAADELVRFIEDNGIDADLRRGSIRLAITKRQAAQLAKSAVAGSEQARAGRRYLDREDLKEFLRSDRYEAGLYERDNINLNPHALLEGLAAHAEKLGVVIAEHSRVTGMHAGRDRVTVMTDTGEIHAQRLVVAAGTGSGDVVPSTQKTLFTGYSQIAVTEPIDEAILDAAMPSWYSTSEIASFSRYFRRLPGNRLLFGISTLFETIDGPALEDRIRDELRDTFPTLGDVAFHSAWEGAIASTVEETPLLDRIAPTAVVTSSNGVLASWNGGRIAAAATSPEYAAYDLLRVNRHSNWPPLGAPERLVRKAAQNLFRIKDRL</sequence>
<dbReference type="SUPFAM" id="SSF51905">
    <property type="entry name" value="FAD/NAD(P)-binding domain"/>
    <property type="match status" value="1"/>
</dbReference>
<dbReference type="InterPro" id="IPR036188">
    <property type="entry name" value="FAD/NAD-bd_sf"/>
</dbReference>
<dbReference type="AlphaFoldDB" id="A0A7K3LSC7"/>
<reference evidence="2 3" key="1">
    <citation type="submission" date="2020-01" db="EMBL/GenBank/DDBJ databases">
        <title>Investigation of new actinobacteria for the biodesulphurisation of diesel fuel.</title>
        <authorList>
            <person name="Athi Narayanan S.M."/>
        </authorList>
    </citation>
    <scope>NUCLEOTIDE SEQUENCE [LARGE SCALE GENOMIC DNA]</scope>
    <source>
        <strain evidence="2 3">213E</strain>
    </source>
</reference>
<organism evidence="2 3">
    <name type="scientific">Gordonia desulfuricans</name>
    <dbReference type="NCBI Taxonomy" id="89051"/>
    <lineage>
        <taxon>Bacteria</taxon>
        <taxon>Bacillati</taxon>
        <taxon>Actinomycetota</taxon>
        <taxon>Actinomycetes</taxon>
        <taxon>Mycobacteriales</taxon>
        <taxon>Gordoniaceae</taxon>
        <taxon>Gordonia</taxon>
    </lineage>
</organism>
<feature type="domain" description="FAD dependent oxidoreductase" evidence="1">
    <location>
        <begin position="30"/>
        <end position="372"/>
    </location>
</feature>
<dbReference type="Proteomes" id="UP000466307">
    <property type="component" value="Unassembled WGS sequence"/>
</dbReference>
<evidence type="ECO:0000313" key="2">
    <source>
        <dbReference type="EMBL" id="NDK91158.1"/>
    </source>
</evidence>
<dbReference type="GO" id="GO:0005737">
    <property type="term" value="C:cytoplasm"/>
    <property type="evidence" value="ECO:0007669"/>
    <property type="project" value="TreeGrafter"/>
</dbReference>
<protein>
    <submittedName>
        <fullName evidence="2">FAD-binding oxidoreductase</fullName>
    </submittedName>
</protein>
<proteinExistence type="predicted"/>
<gene>
    <name evidence="2" type="ORF">GYA93_16430</name>
</gene>
<dbReference type="Gene3D" id="3.50.50.60">
    <property type="entry name" value="FAD/NAD(P)-binding domain"/>
    <property type="match status" value="1"/>
</dbReference>
<dbReference type="Gene3D" id="3.30.9.10">
    <property type="entry name" value="D-Amino Acid Oxidase, subunit A, domain 2"/>
    <property type="match status" value="1"/>
</dbReference>
<dbReference type="InterPro" id="IPR006076">
    <property type="entry name" value="FAD-dep_OxRdtase"/>
</dbReference>
<evidence type="ECO:0000259" key="1">
    <source>
        <dbReference type="Pfam" id="PF01266"/>
    </source>
</evidence>
<dbReference type="EMBL" id="JAADZU010000058">
    <property type="protein sequence ID" value="NDK91158.1"/>
    <property type="molecule type" value="Genomic_DNA"/>
</dbReference>